<accession>A0A0G1HZD8</accession>
<feature type="transmembrane region" description="Helical" evidence="1">
    <location>
        <begin position="12"/>
        <end position="38"/>
    </location>
</feature>
<dbReference type="Proteomes" id="UP000033831">
    <property type="component" value="Unassembled WGS sequence"/>
</dbReference>
<reference evidence="2 3" key="1">
    <citation type="journal article" date="2015" name="Nature">
        <title>rRNA introns, odd ribosomes, and small enigmatic genomes across a large radiation of phyla.</title>
        <authorList>
            <person name="Brown C.T."/>
            <person name="Hug L.A."/>
            <person name="Thomas B.C."/>
            <person name="Sharon I."/>
            <person name="Castelle C.J."/>
            <person name="Singh A."/>
            <person name="Wilkins M.J."/>
            <person name="Williams K.H."/>
            <person name="Banfield J.F."/>
        </authorList>
    </citation>
    <scope>NUCLEOTIDE SEQUENCE [LARGE SCALE GENOMIC DNA]</scope>
</reference>
<dbReference type="AlphaFoldDB" id="A0A0G1HZD8"/>
<proteinExistence type="predicted"/>
<organism evidence="2 3">
    <name type="scientific">Candidatus Nomurabacteria bacterium GW2011_GWF2_43_8</name>
    <dbReference type="NCBI Taxonomy" id="1618779"/>
    <lineage>
        <taxon>Bacteria</taxon>
        <taxon>Candidatus Nomuraibacteriota</taxon>
    </lineage>
</organism>
<sequence length="42" mass="4554">METVLDVLLGIVGTVALLVVATPLGLVVVFCLIVWGFYCMER</sequence>
<evidence type="ECO:0000256" key="1">
    <source>
        <dbReference type="SAM" id="Phobius"/>
    </source>
</evidence>
<comment type="caution">
    <text evidence="2">The sequence shown here is derived from an EMBL/GenBank/DDBJ whole genome shotgun (WGS) entry which is preliminary data.</text>
</comment>
<protein>
    <submittedName>
        <fullName evidence="2">Uncharacterized protein</fullName>
    </submittedName>
</protein>
<keyword evidence="1" id="KW-0472">Membrane</keyword>
<dbReference type="EMBL" id="LCGX01000004">
    <property type="protein sequence ID" value="KKT25002.1"/>
    <property type="molecule type" value="Genomic_DNA"/>
</dbReference>
<evidence type="ECO:0000313" key="2">
    <source>
        <dbReference type="EMBL" id="KKT25002.1"/>
    </source>
</evidence>
<gene>
    <name evidence="2" type="ORF">UW07_C0004G0001</name>
</gene>
<keyword evidence="1" id="KW-0812">Transmembrane</keyword>
<evidence type="ECO:0000313" key="3">
    <source>
        <dbReference type="Proteomes" id="UP000033831"/>
    </source>
</evidence>
<keyword evidence="1" id="KW-1133">Transmembrane helix</keyword>
<name>A0A0G1HZD8_9BACT</name>